<dbReference type="EMBL" id="KQ994069">
    <property type="protein sequence ID" value="KZV48256.1"/>
    <property type="molecule type" value="Genomic_DNA"/>
</dbReference>
<organism evidence="2 3">
    <name type="scientific">Dorcoceras hygrometricum</name>
    <dbReference type="NCBI Taxonomy" id="472368"/>
    <lineage>
        <taxon>Eukaryota</taxon>
        <taxon>Viridiplantae</taxon>
        <taxon>Streptophyta</taxon>
        <taxon>Embryophyta</taxon>
        <taxon>Tracheophyta</taxon>
        <taxon>Spermatophyta</taxon>
        <taxon>Magnoliopsida</taxon>
        <taxon>eudicotyledons</taxon>
        <taxon>Gunneridae</taxon>
        <taxon>Pentapetalae</taxon>
        <taxon>asterids</taxon>
        <taxon>lamiids</taxon>
        <taxon>Lamiales</taxon>
        <taxon>Gesneriaceae</taxon>
        <taxon>Didymocarpoideae</taxon>
        <taxon>Trichosporeae</taxon>
        <taxon>Loxocarpinae</taxon>
        <taxon>Dorcoceras</taxon>
    </lineage>
</organism>
<evidence type="ECO:0000313" key="3">
    <source>
        <dbReference type="Proteomes" id="UP000250235"/>
    </source>
</evidence>
<accession>A0A2Z7CTT6</accession>
<name>A0A2Z7CTT6_9LAMI</name>
<dbReference type="Proteomes" id="UP000250235">
    <property type="component" value="Unassembled WGS sequence"/>
</dbReference>
<feature type="compositionally biased region" description="Basic and acidic residues" evidence="1">
    <location>
        <begin position="200"/>
        <end position="210"/>
    </location>
</feature>
<keyword evidence="3" id="KW-1185">Reference proteome</keyword>
<protein>
    <submittedName>
        <fullName evidence="2">Uncharacterized protein</fullName>
    </submittedName>
</protein>
<reference evidence="2 3" key="1">
    <citation type="journal article" date="2015" name="Proc. Natl. Acad. Sci. U.S.A.">
        <title>The resurrection genome of Boea hygrometrica: A blueprint for survival of dehydration.</title>
        <authorList>
            <person name="Xiao L."/>
            <person name="Yang G."/>
            <person name="Zhang L."/>
            <person name="Yang X."/>
            <person name="Zhao S."/>
            <person name="Ji Z."/>
            <person name="Zhou Q."/>
            <person name="Hu M."/>
            <person name="Wang Y."/>
            <person name="Chen M."/>
            <person name="Xu Y."/>
            <person name="Jin H."/>
            <person name="Xiao X."/>
            <person name="Hu G."/>
            <person name="Bao F."/>
            <person name="Hu Y."/>
            <person name="Wan P."/>
            <person name="Li L."/>
            <person name="Deng X."/>
            <person name="Kuang T."/>
            <person name="Xiang C."/>
            <person name="Zhu J.K."/>
            <person name="Oliver M.J."/>
            <person name="He Y."/>
        </authorList>
    </citation>
    <scope>NUCLEOTIDE SEQUENCE [LARGE SCALE GENOMIC DNA]</scope>
    <source>
        <strain evidence="3">cv. XS01</strain>
    </source>
</reference>
<sequence>MALVVIQNTLQVNFESILSLPNGGMLKVFKSLESYGLRGLLGFSTVIYEEDFQEFLSNAKMEQEIVSIVMVVKVVFTEEMLTGVSKLPTEGLSARIDCILEDSHSVPVFHQTAAQLRDLEHTLTLEKRQSKELLTSFKSEFDQRMKYLKISVEYIQLASTRQFLLDEVQKSSSEVNSSLAPFGSQLEEIIAQLTRACDTEKEERSGRKESSSSNKGCRWF</sequence>
<feature type="region of interest" description="Disordered" evidence="1">
    <location>
        <begin position="200"/>
        <end position="220"/>
    </location>
</feature>
<gene>
    <name evidence="2" type="ORF">F511_29614</name>
</gene>
<dbReference type="AlphaFoldDB" id="A0A2Z7CTT6"/>
<evidence type="ECO:0000256" key="1">
    <source>
        <dbReference type="SAM" id="MobiDB-lite"/>
    </source>
</evidence>
<proteinExistence type="predicted"/>
<evidence type="ECO:0000313" key="2">
    <source>
        <dbReference type="EMBL" id="KZV48256.1"/>
    </source>
</evidence>